<evidence type="ECO:0000259" key="1">
    <source>
        <dbReference type="SMART" id="SM00347"/>
    </source>
</evidence>
<evidence type="ECO:0000313" key="2">
    <source>
        <dbReference type="EMBL" id="TQR86393.1"/>
    </source>
</evidence>
<feature type="domain" description="HTH marR-type" evidence="1">
    <location>
        <begin position="32"/>
        <end position="132"/>
    </location>
</feature>
<dbReference type="GO" id="GO:0003700">
    <property type="term" value="F:DNA-binding transcription factor activity"/>
    <property type="evidence" value="ECO:0007669"/>
    <property type="project" value="InterPro"/>
</dbReference>
<comment type="caution">
    <text evidence="2">The sequence shown here is derived from an EMBL/GenBank/DDBJ whole genome shotgun (WGS) entry which is preliminary data.</text>
</comment>
<dbReference type="SMART" id="SM00347">
    <property type="entry name" value="HTH_MARR"/>
    <property type="match status" value="1"/>
</dbReference>
<dbReference type="Proteomes" id="UP000315759">
    <property type="component" value="Unassembled WGS sequence"/>
</dbReference>
<dbReference type="RefSeq" id="WP_142552394.1">
    <property type="nucleotide sequence ID" value="NZ_VIFX01000013.1"/>
</dbReference>
<dbReference type="PANTHER" id="PTHR33164:SF99">
    <property type="entry name" value="MARR FAMILY REGULATORY PROTEIN"/>
    <property type="match status" value="1"/>
</dbReference>
<dbReference type="InterPro" id="IPR036388">
    <property type="entry name" value="WH-like_DNA-bd_sf"/>
</dbReference>
<dbReference type="GO" id="GO:0006950">
    <property type="term" value="P:response to stress"/>
    <property type="evidence" value="ECO:0007669"/>
    <property type="project" value="TreeGrafter"/>
</dbReference>
<dbReference type="PANTHER" id="PTHR33164">
    <property type="entry name" value="TRANSCRIPTIONAL REGULATOR, MARR FAMILY"/>
    <property type="match status" value="1"/>
</dbReference>
<dbReference type="Pfam" id="PF12802">
    <property type="entry name" value="MarR_2"/>
    <property type="match status" value="1"/>
</dbReference>
<dbReference type="Gene3D" id="1.10.10.10">
    <property type="entry name" value="Winged helix-like DNA-binding domain superfamily/Winged helix DNA-binding domain"/>
    <property type="match status" value="1"/>
</dbReference>
<dbReference type="AlphaFoldDB" id="A0A544W2E3"/>
<sequence length="166" mass="18284">MTDATGLDDDELSAWRSFVEMHHMLERHLVKHLQRDFGLSDSDFEILVNLSEAPGGRLRAFELGRATQWEKSRMSHHLGRMEKRGLVKKEVSDARYPDVVLTAAGRAAIAASAPANAARVRELFVEVVGPERLAVLKAASDDVLAALTEHVDACASSRKDAQHADD</sequence>
<dbReference type="EMBL" id="VIFX01000013">
    <property type="protein sequence ID" value="TQR86393.1"/>
    <property type="molecule type" value="Genomic_DNA"/>
</dbReference>
<proteinExistence type="predicted"/>
<dbReference type="InterPro" id="IPR000835">
    <property type="entry name" value="HTH_MarR-typ"/>
</dbReference>
<accession>A0A544W2E3</accession>
<keyword evidence="3" id="KW-1185">Reference proteome</keyword>
<dbReference type="InterPro" id="IPR036390">
    <property type="entry name" value="WH_DNA-bd_sf"/>
</dbReference>
<name>A0A544W2E3_9MYCO</name>
<dbReference type="InterPro" id="IPR039422">
    <property type="entry name" value="MarR/SlyA-like"/>
</dbReference>
<reference evidence="2 3" key="1">
    <citation type="submission" date="2018-10" db="EMBL/GenBank/DDBJ databases">
        <title>Draft genome of Mycobacterium hodleri strain B.</title>
        <authorList>
            <person name="Amande T.J."/>
            <person name="Mcgenity T.J."/>
        </authorList>
    </citation>
    <scope>NUCLEOTIDE SEQUENCE [LARGE SCALE GENOMIC DNA]</scope>
    <source>
        <strain evidence="2 3">B</strain>
    </source>
</reference>
<evidence type="ECO:0000313" key="3">
    <source>
        <dbReference type="Proteomes" id="UP000315759"/>
    </source>
</evidence>
<gene>
    <name evidence="2" type="ORF">D8S82_12515</name>
</gene>
<dbReference type="SUPFAM" id="SSF46785">
    <property type="entry name" value="Winged helix' DNA-binding domain"/>
    <property type="match status" value="1"/>
</dbReference>
<organism evidence="2 3">
    <name type="scientific">Mycolicibacterium hodleri</name>
    <dbReference type="NCBI Taxonomy" id="49897"/>
    <lineage>
        <taxon>Bacteria</taxon>
        <taxon>Bacillati</taxon>
        <taxon>Actinomycetota</taxon>
        <taxon>Actinomycetes</taxon>
        <taxon>Mycobacteriales</taxon>
        <taxon>Mycobacteriaceae</taxon>
        <taxon>Mycolicibacterium</taxon>
    </lineage>
</organism>
<protein>
    <submittedName>
        <fullName evidence="2">MarR family transcriptional regulator</fullName>
    </submittedName>
</protein>